<feature type="compositionally biased region" description="Low complexity" evidence="4">
    <location>
        <begin position="103"/>
        <end position="114"/>
    </location>
</feature>
<feature type="region of interest" description="Disordered" evidence="4">
    <location>
        <begin position="1"/>
        <end position="135"/>
    </location>
</feature>
<feature type="region of interest" description="Disordered" evidence="4">
    <location>
        <begin position="222"/>
        <end position="269"/>
    </location>
</feature>
<dbReference type="InterPro" id="IPR008160">
    <property type="entry name" value="Collagen"/>
</dbReference>
<feature type="compositionally biased region" description="Basic and acidic residues" evidence="4">
    <location>
        <begin position="244"/>
        <end position="269"/>
    </location>
</feature>
<protein>
    <recommendedName>
        <fullName evidence="5">BPTI/Kunitz inhibitor domain-containing protein</fullName>
    </recommendedName>
</protein>
<dbReference type="Gene3D" id="1.20.5.320">
    <property type="entry name" value="6-Phosphogluconate Dehydrogenase, domain 3"/>
    <property type="match status" value="1"/>
</dbReference>
<dbReference type="PANTHER" id="PTHR24023">
    <property type="entry name" value="COLLAGEN ALPHA"/>
    <property type="match status" value="1"/>
</dbReference>
<feature type="domain" description="BPTI/Kunitz inhibitor" evidence="5">
    <location>
        <begin position="274"/>
        <end position="324"/>
    </location>
</feature>
<keyword evidence="3" id="KW-1015">Disulfide bond</keyword>
<dbReference type="Gene3D" id="4.10.410.10">
    <property type="entry name" value="Pancreatic trypsin inhibitor Kunitz domain"/>
    <property type="match status" value="1"/>
</dbReference>
<feature type="region of interest" description="Disordered" evidence="4">
    <location>
        <begin position="150"/>
        <end position="172"/>
    </location>
</feature>
<dbReference type="SMART" id="SM00131">
    <property type="entry name" value="KU"/>
    <property type="match status" value="1"/>
</dbReference>
<gene>
    <name evidence="6" type="ORF">ILYODFUR_011207</name>
</gene>
<keyword evidence="2" id="KW-0272">Extracellular matrix</keyword>
<accession>A0ABV0US37</accession>
<feature type="compositionally biased region" description="Low complexity" evidence="4">
    <location>
        <begin position="64"/>
        <end position="81"/>
    </location>
</feature>
<dbReference type="EMBL" id="JAHRIQ010081938">
    <property type="protein sequence ID" value="MEQ2247629.1"/>
    <property type="molecule type" value="Genomic_DNA"/>
</dbReference>
<comment type="subcellular location">
    <subcellularLocation>
        <location evidence="1">Secreted</location>
        <location evidence="1">Extracellular space</location>
        <location evidence="1">Extracellular matrix</location>
    </subcellularLocation>
</comment>
<dbReference type="Proteomes" id="UP001482620">
    <property type="component" value="Unassembled WGS sequence"/>
</dbReference>
<evidence type="ECO:0000256" key="2">
    <source>
        <dbReference type="ARBA" id="ARBA00022530"/>
    </source>
</evidence>
<evidence type="ECO:0000256" key="4">
    <source>
        <dbReference type="SAM" id="MobiDB-lite"/>
    </source>
</evidence>
<evidence type="ECO:0000256" key="1">
    <source>
        <dbReference type="ARBA" id="ARBA00004498"/>
    </source>
</evidence>
<dbReference type="InterPro" id="IPR036880">
    <property type="entry name" value="Kunitz_BPTI_sf"/>
</dbReference>
<name>A0ABV0US37_9TELE</name>
<dbReference type="PROSITE" id="PS00280">
    <property type="entry name" value="BPTI_KUNITZ_1"/>
    <property type="match status" value="1"/>
</dbReference>
<evidence type="ECO:0000313" key="6">
    <source>
        <dbReference type="EMBL" id="MEQ2247629.1"/>
    </source>
</evidence>
<dbReference type="InterPro" id="IPR002223">
    <property type="entry name" value="Kunitz_BPTI"/>
</dbReference>
<dbReference type="InterPro" id="IPR050149">
    <property type="entry name" value="Collagen_superfamily"/>
</dbReference>
<keyword evidence="2" id="KW-0964">Secreted</keyword>
<dbReference type="PANTHER" id="PTHR24023:SF1082">
    <property type="entry name" value="COLLAGEN TRIPLE HELIX REPEAT"/>
    <property type="match status" value="1"/>
</dbReference>
<evidence type="ECO:0000313" key="7">
    <source>
        <dbReference type="Proteomes" id="UP001482620"/>
    </source>
</evidence>
<keyword evidence="7" id="KW-1185">Reference proteome</keyword>
<dbReference type="Pfam" id="PF00014">
    <property type="entry name" value="Kunitz_BPTI"/>
    <property type="match status" value="1"/>
</dbReference>
<sequence length="338" mass="36015">MDDRAYQGEKGAIGPAGAPGNPGKEGIVGPKGERGFDGVAGPKGAQGDKGERGTPGIPGPPGPRGLDGPPGLTGPQGPAGAKGPEGLQGQKGERGPIGPAMVGPRGIPGIPGEQGEPGDMGPDGAKGDRGEPGMTEDEVREYVRTEMKQHCACGGSGPDIRSQPALRARPTTEQELVLNGEKGRELRVVVNTNDPEYEHIYSIEALDDPMDDLLYFSTESANHTEGQAKADPKKLSSPAGTQKTADHLKKVPPRIGDKSRPKRTVQKEGSTEMCLLPIDEGSCQRYTLRWYFNSQVRACRPFIYSGCEGNDNRFLHLEECEETCLRETEDLEPIQTAR</sequence>
<dbReference type="PRINTS" id="PR00759">
    <property type="entry name" value="BASICPTASE"/>
</dbReference>
<comment type="caution">
    <text evidence="6">The sequence shown here is derived from an EMBL/GenBank/DDBJ whole genome shotgun (WGS) entry which is preliminary data.</text>
</comment>
<proteinExistence type="predicted"/>
<evidence type="ECO:0000259" key="5">
    <source>
        <dbReference type="PROSITE" id="PS50279"/>
    </source>
</evidence>
<dbReference type="PROSITE" id="PS50279">
    <property type="entry name" value="BPTI_KUNITZ_2"/>
    <property type="match status" value="1"/>
</dbReference>
<organism evidence="6 7">
    <name type="scientific">Ilyodon furcidens</name>
    <name type="common">goldbreast splitfin</name>
    <dbReference type="NCBI Taxonomy" id="33524"/>
    <lineage>
        <taxon>Eukaryota</taxon>
        <taxon>Metazoa</taxon>
        <taxon>Chordata</taxon>
        <taxon>Craniata</taxon>
        <taxon>Vertebrata</taxon>
        <taxon>Euteleostomi</taxon>
        <taxon>Actinopterygii</taxon>
        <taxon>Neopterygii</taxon>
        <taxon>Teleostei</taxon>
        <taxon>Neoteleostei</taxon>
        <taxon>Acanthomorphata</taxon>
        <taxon>Ovalentaria</taxon>
        <taxon>Atherinomorphae</taxon>
        <taxon>Cyprinodontiformes</taxon>
        <taxon>Goodeidae</taxon>
        <taxon>Ilyodon</taxon>
    </lineage>
</organism>
<dbReference type="Pfam" id="PF01391">
    <property type="entry name" value="Collagen"/>
    <property type="match status" value="1"/>
</dbReference>
<feature type="compositionally biased region" description="Low complexity" evidence="4">
    <location>
        <begin position="8"/>
        <end position="25"/>
    </location>
</feature>
<reference evidence="6 7" key="1">
    <citation type="submission" date="2021-06" db="EMBL/GenBank/DDBJ databases">
        <authorList>
            <person name="Palmer J.M."/>
        </authorList>
    </citation>
    <scope>NUCLEOTIDE SEQUENCE [LARGE SCALE GENOMIC DNA]</scope>
    <source>
        <strain evidence="7">if_2019</strain>
        <tissue evidence="6">Muscle</tissue>
    </source>
</reference>
<dbReference type="InterPro" id="IPR020901">
    <property type="entry name" value="Prtase_inh_Kunz-CS"/>
</dbReference>
<evidence type="ECO:0000256" key="3">
    <source>
        <dbReference type="ARBA" id="ARBA00023157"/>
    </source>
</evidence>
<dbReference type="SUPFAM" id="SSF57362">
    <property type="entry name" value="BPTI-like"/>
    <property type="match status" value="1"/>
</dbReference>